<keyword evidence="3" id="KW-0479">Metal-binding</keyword>
<feature type="compositionally biased region" description="Acidic residues" evidence="6">
    <location>
        <begin position="125"/>
        <end position="142"/>
    </location>
</feature>
<keyword evidence="2" id="KW-0813">Transport</keyword>
<feature type="chain" id="PRO_5040782017" evidence="7">
    <location>
        <begin position="24"/>
        <end position="323"/>
    </location>
</feature>
<sequence length="323" mass="34076">MKTSSWRLLALLPAGALAVTTLAACGSDSGSADDGTISIVASTNVYGSIAEAIGGDDVEVTSIIDSASQDPHEYEATTSDLATLSGADIVIENGGGYDSFVDTMLDSVDTDPTVLTAVDISGLLDEDSDHSDEEHADEESEDGHDHVEGFNEHVWYDFHTVEAVAEEINEHLAEVDPDNAATYQANYEDFAAQVEDLESQVSDLASSTEGRGVAITEPVPLYLLTEAGLTNETPDEFSEAVEEGTDVPPRVLAETLALFDGDSDIAVLAYNTQAADDTTEQVQQAAEAAGVPVVDFSETLPDGVDDYVTWMQDNVDDLTAALG</sequence>
<feature type="signal peptide" evidence="7">
    <location>
        <begin position="1"/>
        <end position="23"/>
    </location>
</feature>
<dbReference type="Gene3D" id="3.40.50.1980">
    <property type="entry name" value="Nitrogenase molybdenum iron protein domain"/>
    <property type="match status" value="2"/>
</dbReference>
<comment type="subcellular location">
    <subcellularLocation>
        <location evidence="1">Cell envelope</location>
    </subcellularLocation>
</comment>
<proteinExistence type="predicted"/>
<dbReference type="PANTHER" id="PTHR42953">
    <property type="entry name" value="HIGH-AFFINITY ZINC UPTAKE SYSTEM PROTEIN ZNUA-RELATED"/>
    <property type="match status" value="1"/>
</dbReference>
<keyword evidence="9" id="KW-1185">Reference proteome</keyword>
<protein>
    <submittedName>
        <fullName evidence="8">Zinc ABC transporter substrate-binding protein</fullName>
    </submittedName>
</protein>
<dbReference type="Pfam" id="PF01297">
    <property type="entry name" value="ZnuA"/>
    <property type="match status" value="1"/>
</dbReference>
<evidence type="ECO:0000313" key="8">
    <source>
        <dbReference type="EMBL" id="MCM0619270.1"/>
    </source>
</evidence>
<dbReference type="PROSITE" id="PS51257">
    <property type="entry name" value="PROKAR_LIPOPROTEIN"/>
    <property type="match status" value="1"/>
</dbReference>
<keyword evidence="4 7" id="KW-0732">Signal</keyword>
<dbReference type="PANTHER" id="PTHR42953:SF1">
    <property type="entry name" value="METAL-BINDING PROTEIN HI_0362-RELATED"/>
    <property type="match status" value="1"/>
</dbReference>
<accession>A0A9X2IF31</accession>
<feature type="coiled-coil region" evidence="5">
    <location>
        <begin position="180"/>
        <end position="207"/>
    </location>
</feature>
<feature type="region of interest" description="Disordered" evidence="6">
    <location>
        <begin position="125"/>
        <end position="145"/>
    </location>
</feature>
<keyword evidence="5" id="KW-0175">Coiled coil</keyword>
<evidence type="ECO:0000256" key="5">
    <source>
        <dbReference type="SAM" id="Coils"/>
    </source>
</evidence>
<gene>
    <name evidence="8" type="ORF">M8330_03030</name>
</gene>
<evidence type="ECO:0000256" key="3">
    <source>
        <dbReference type="ARBA" id="ARBA00022723"/>
    </source>
</evidence>
<evidence type="ECO:0000256" key="6">
    <source>
        <dbReference type="SAM" id="MobiDB-lite"/>
    </source>
</evidence>
<evidence type="ECO:0000256" key="2">
    <source>
        <dbReference type="ARBA" id="ARBA00022448"/>
    </source>
</evidence>
<dbReference type="InterPro" id="IPR050492">
    <property type="entry name" value="Bact_metal-bind_prot9"/>
</dbReference>
<dbReference type="AlphaFoldDB" id="A0A9X2IF31"/>
<name>A0A9X2IF31_9ACTN</name>
<dbReference type="EMBL" id="JAMOIL010000002">
    <property type="protein sequence ID" value="MCM0619270.1"/>
    <property type="molecule type" value="Genomic_DNA"/>
</dbReference>
<dbReference type="GO" id="GO:0046872">
    <property type="term" value="F:metal ion binding"/>
    <property type="evidence" value="ECO:0007669"/>
    <property type="project" value="UniProtKB-KW"/>
</dbReference>
<evidence type="ECO:0000256" key="1">
    <source>
        <dbReference type="ARBA" id="ARBA00004196"/>
    </source>
</evidence>
<comment type="caution">
    <text evidence="8">The sequence shown here is derived from an EMBL/GenBank/DDBJ whole genome shotgun (WGS) entry which is preliminary data.</text>
</comment>
<evidence type="ECO:0000256" key="4">
    <source>
        <dbReference type="ARBA" id="ARBA00022729"/>
    </source>
</evidence>
<organism evidence="8 9">
    <name type="scientific">Nocardioides bruguierae</name>
    <dbReference type="NCBI Taxonomy" id="2945102"/>
    <lineage>
        <taxon>Bacteria</taxon>
        <taxon>Bacillati</taxon>
        <taxon>Actinomycetota</taxon>
        <taxon>Actinomycetes</taxon>
        <taxon>Propionibacteriales</taxon>
        <taxon>Nocardioidaceae</taxon>
        <taxon>Nocardioides</taxon>
    </lineage>
</organism>
<dbReference type="GO" id="GO:0030001">
    <property type="term" value="P:metal ion transport"/>
    <property type="evidence" value="ECO:0007669"/>
    <property type="project" value="InterPro"/>
</dbReference>
<reference evidence="8" key="1">
    <citation type="submission" date="2022-05" db="EMBL/GenBank/DDBJ databases">
        <authorList>
            <person name="Tuo L."/>
        </authorList>
    </citation>
    <scope>NUCLEOTIDE SEQUENCE</scope>
    <source>
        <strain evidence="8">BSK12Z-4</strain>
    </source>
</reference>
<dbReference type="SUPFAM" id="SSF53807">
    <property type="entry name" value="Helical backbone' metal receptor"/>
    <property type="match status" value="1"/>
</dbReference>
<dbReference type="GO" id="GO:0030313">
    <property type="term" value="C:cell envelope"/>
    <property type="evidence" value="ECO:0007669"/>
    <property type="project" value="UniProtKB-SubCell"/>
</dbReference>
<evidence type="ECO:0000256" key="7">
    <source>
        <dbReference type="SAM" id="SignalP"/>
    </source>
</evidence>
<dbReference type="InterPro" id="IPR006127">
    <property type="entry name" value="ZnuA-like"/>
</dbReference>
<dbReference type="RefSeq" id="WP_250826135.1">
    <property type="nucleotide sequence ID" value="NZ_JAMOIL010000002.1"/>
</dbReference>
<evidence type="ECO:0000313" key="9">
    <source>
        <dbReference type="Proteomes" id="UP001139485"/>
    </source>
</evidence>
<dbReference type="Proteomes" id="UP001139485">
    <property type="component" value="Unassembled WGS sequence"/>
</dbReference>